<comment type="caution">
    <text evidence="1">The sequence shown here is derived from an EMBL/GenBank/DDBJ whole genome shotgun (WGS) entry which is preliminary data.</text>
</comment>
<keyword evidence="2" id="KW-1185">Reference proteome</keyword>
<dbReference type="Proteomes" id="UP001335737">
    <property type="component" value="Unassembled WGS sequence"/>
</dbReference>
<sequence length="196" mass="23054">MEKVKLTQEQADAIYQWRKCSEKDDSELVEKHIQGWVLETDQPLNDLDLDDFIKALYVGYEVEPEFEVGDWVVHDLNKTPRKILRESNHANGDCGKFVLEDKWGVLPDFLRHATPKEIKQEKERRWWSKHGREVWVIKEGDFLSSPYGGSCEVASVDENKGIRFAYGYGYYDWEVIKSEYKVACFIKNRLDKEVTK</sequence>
<dbReference type="EMBL" id="JARZFX010000001">
    <property type="protein sequence ID" value="MEC5422363.1"/>
    <property type="molecule type" value="Genomic_DNA"/>
</dbReference>
<accession>A0ABU6KB52</accession>
<proteinExistence type="predicted"/>
<evidence type="ECO:0000313" key="2">
    <source>
        <dbReference type="Proteomes" id="UP001335737"/>
    </source>
</evidence>
<reference evidence="1 2" key="1">
    <citation type="journal article" date="2024" name="Int. J. Syst. Evol. Microbiol.">
        <title>Virgibacillus tibetensis sp. nov., isolated from salt lake on the Tibetan Plateau of China.</title>
        <authorList>
            <person name="Phurbu D."/>
            <person name="Liu Z.-X."/>
            <person name="Wang R."/>
            <person name="Zheng Y.-Y."/>
            <person name="Liu H.-C."/>
            <person name="Zhou Y.-G."/>
            <person name="Yu Y.-J."/>
            <person name="Li A.-H."/>
        </authorList>
    </citation>
    <scope>NUCLEOTIDE SEQUENCE [LARGE SCALE GENOMIC DNA]</scope>
    <source>
        <strain evidence="1 2">C22-A2</strain>
    </source>
</reference>
<name>A0ABU6KB52_9BACI</name>
<organism evidence="1 2">
    <name type="scientific">Virgibacillus tibetensis</name>
    <dbReference type="NCBI Taxonomy" id="3042313"/>
    <lineage>
        <taxon>Bacteria</taxon>
        <taxon>Bacillati</taxon>
        <taxon>Bacillota</taxon>
        <taxon>Bacilli</taxon>
        <taxon>Bacillales</taxon>
        <taxon>Bacillaceae</taxon>
        <taxon>Virgibacillus</taxon>
    </lineage>
</organism>
<evidence type="ECO:0000313" key="1">
    <source>
        <dbReference type="EMBL" id="MEC5422363.1"/>
    </source>
</evidence>
<dbReference type="RefSeq" id="WP_327605930.1">
    <property type="nucleotide sequence ID" value="NZ_JARZFX010000001.1"/>
</dbReference>
<protein>
    <submittedName>
        <fullName evidence="1">Uncharacterized protein</fullName>
    </submittedName>
</protein>
<gene>
    <name evidence="1" type="ORF">QGM71_02515</name>
</gene>